<feature type="domain" description="SH3b" evidence="5">
    <location>
        <begin position="219"/>
        <end position="280"/>
    </location>
</feature>
<dbReference type="GO" id="GO:0008745">
    <property type="term" value="F:N-acetylmuramoyl-L-alanine amidase activity"/>
    <property type="evidence" value="ECO:0007669"/>
    <property type="project" value="UniProtKB-EC"/>
</dbReference>
<keyword evidence="4" id="KW-0961">Cell wall biogenesis/degradation</keyword>
<dbReference type="PANTHER" id="PTHR30417:SF1">
    <property type="entry name" value="N-ACETYLMURAMOYL-L-ALANINE AMIDASE AMID"/>
    <property type="match status" value="1"/>
</dbReference>
<dbReference type="SMART" id="SM00287">
    <property type="entry name" value="SH3b"/>
    <property type="match status" value="1"/>
</dbReference>
<evidence type="ECO:0000313" key="7">
    <source>
        <dbReference type="Proteomes" id="UP000265926"/>
    </source>
</evidence>
<sequence length="280" mass="30730">MITIEQHKLVDTDGKIKISFQETPNVSGPFNAGLPDTIIIHYTAGSSLTSSAKWLQNPAANASAHLVLGKTGEIIQLAPFNVRTWHAGRSTWKGRSGLNQYSIGIEIDNAGPLTQTPEGYLTHFGKKVENKDVVLAKHKFDSSERGWEAYTPQQLQVVEEICQALKAAYGIKEILGHDDIAPSRKRDPGPAFPLESLQGRVMFGRNEDLPDEPDDEALIDAAVVFADNLNIRSNPSTNASMVSNPLSKGTKVRILKSQGGWSYVKADIEGWVSNQWLRNV</sequence>
<dbReference type="Proteomes" id="UP000265926">
    <property type="component" value="Unassembled WGS sequence"/>
</dbReference>
<dbReference type="Pfam" id="PF01510">
    <property type="entry name" value="Amidase_2"/>
    <property type="match status" value="1"/>
</dbReference>
<dbReference type="Pfam" id="PF08239">
    <property type="entry name" value="SH3_3"/>
    <property type="match status" value="1"/>
</dbReference>
<dbReference type="RefSeq" id="WP_119438911.1">
    <property type="nucleotide sequence ID" value="NZ_QWGR01000009.1"/>
</dbReference>
<name>A0A399SWX5_9BACT</name>
<keyword evidence="7" id="KW-1185">Reference proteome</keyword>
<keyword evidence="3" id="KW-0378">Hydrolase</keyword>
<dbReference type="CDD" id="cd06583">
    <property type="entry name" value="PGRP"/>
    <property type="match status" value="1"/>
</dbReference>
<evidence type="ECO:0000313" key="6">
    <source>
        <dbReference type="EMBL" id="RIJ47194.1"/>
    </source>
</evidence>
<dbReference type="InterPro" id="IPR003646">
    <property type="entry name" value="SH3-like_bac-type"/>
</dbReference>
<gene>
    <name evidence="6" type="ORF">D1614_15665</name>
</gene>
<dbReference type="OrthoDB" id="9794842at2"/>
<dbReference type="AlphaFoldDB" id="A0A399SWX5"/>
<evidence type="ECO:0000256" key="4">
    <source>
        <dbReference type="ARBA" id="ARBA00023316"/>
    </source>
</evidence>
<proteinExistence type="predicted"/>
<evidence type="ECO:0000256" key="2">
    <source>
        <dbReference type="ARBA" id="ARBA00011901"/>
    </source>
</evidence>
<accession>A0A399SWX5</accession>
<dbReference type="GO" id="GO:0009254">
    <property type="term" value="P:peptidoglycan turnover"/>
    <property type="evidence" value="ECO:0007669"/>
    <property type="project" value="TreeGrafter"/>
</dbReference>
<dbReference type="Gene3D" id="3.40.80.10">
    <property type="entry name" value="Peptidoglycan recognition protein-like"/>
    <property type="match status" value="1"/>
</dbReference>
<evidence type="ECO:0000259" key="5">
    <source>
        <dbReference type="PROSITE" id="PS51781"/>
    </source>
</evidence>
<comment type="catalytic activity">
    <reaction evidence="1">
        <text>Hydrolyzes the link between N-acetylmuramoyl residues and L-amino acid residues in certain cell-wall glycopeptides.</text>
        <dbReference type="EC" id="3.5.1.28"/>
    </reaction>
</comment>
<organism evidence="6 7">
    <name type="scientific">Maribellus luteus</name>
    <dbReference type="NCBI Taxonomy" id="2305463"/>
    <lineage>
        <taxon>Bacteria</taxon>
        <taxon>Pseudomonadati</taxon>
        <taxon>Bacteroidota</taxon>
        <taxon>Bacteroidia</taxon>
        <taxon>Marinilabiliales</taxon>
        <taxon>Prolixibacteraceae</taxon>
        <taxon>Maribellus</taxon>
    </lineage>
</organism>
<protein>
    <recommendedName>
        <fullName evidence="2">N-acetylmuramoyl-L-alanine amidase</fullName>
        <ecNumber evidence="2">3.5.1.28</ecNumber>
    </recommendedName>
</protein>
<evidence type="ECO:0000256" key="1">
    <source>
        <dbReference type="ARBA" id="ARBA00001561"/>
    </source>
</evidence>
<dbReference type="SMART" id="SM00644">
    <property type="entry name" value="Ami_2"/>
    <property type="match status" value="1"/>
</dbReference>
<reference evidence="6 7" key="1">
    <citation type="submission" date="2018-08" db="EMBL/GenBank/DDBJ databases">
        <title>Pallidiluteibacterium maritimus gen. nov., sp. nov., isolated from coastal sediment.</title>
        <authorList>
            <person name="Zhou L.Y."/>
        </authorList>
    </citation>
    <scope>NUCLEOTIDE SEQUENCE [LARGE SCALE GENOMIC DNA]</scope>
    <source>
        <strain evidence="6 7">XSD2</strain>
    </source>
</reference>
<dbReference type="EC" id="3.5.1.28" evidence="2"/>
<dbReference type="SUPFAM" id="SSF55846">
    <property type="entry name" value="N-acetylmuramoyl-L-alanine amidase-like"/>
    <property type="match status" value="1"/>
</dbReference>
<evidence type="ECO:0000256" key="3">
    <source>
        <dbReference type="ARBA" id="ARBA00022801"/>
    </source>
</evidence>
<dbReference type="GO" id="GO:0071555">
    <property type="term" value="P:cell wall organization"/>
    <property type="evidence" value="ECO:0007669"/>
    <property type="project" value="UniProtKB-KW"/>
</dbReference>
<dbReference type="EMBL" id="QWGR01000009">
    <property type="protein sequence ID" value="RIJ47194.1"/>
    <property type="molecule type" value="Genomic_DNA"/>
</dbReference>
<dbReference type="Gene3D" id="2.30.30.40">
    <property type="entry name" value="SH3 Domains"/>
    <property type="match status" value="1"/>
</dbReference>
<dbReference type="InterPro" id="IPR051206">
    <property type="entry name" value="NAMLAA_amidase_2"/>
</dbReference>
<dbReference type="InterPro" id="IPR036505">
    <property type="entry name" value="Amidase/PGRP_sf"/>
</dbReference>
<dbReference type="GO" id="GO:0009253">
    <property type="term" value="P:peptidoglycan catabolic process"/>
    <property type="evidence" value="ECO:0007669"/>
    <property type="project" value="InterPro"/>
</dbReference>
<comment type="caution">
    <text evidence="6">The sequence shown here is derived from an EMBL/GenBank/DDBJ whole genome shotgun (WGS) entry which is preliminary data.</text>
</comment>
<dbReference type="PROSITE" id="PS51781">
    <property type="entry name" value="SH3B"/>
    <property type="match status" value="1"/>
</dbReference>
<dbReference type="InterPro" id="IPR002502">
    <property type="entry name" value="Amidase_domain"/>
</dbReference>
<dbReference type="PANTHER" id="PTHR30417">
    <property type="entry name" value="N-ACETYLMURAMOYL-L-ALANINE AMIDASE AMID"/>
    <property type="match status" value="1"/>
</dbReference>